<accession>A0AAV2DBL0</accession>
<protein>
    <submittedName>
        <fullName evidence="1">Uncharacterized protein</fullName>
    </submittedName>
</protein>
<gene>
    <name evidence="1" type="ORF">LTRI10_LOCUS13340</name>
</gene>
<organism evidence="1 2">
    <name type="scientific">Linum trigynum</name>
    <dbReference type="NCBI Taxonomy" id="586398"/>
    <lineage>
        <taxon>Eukaryota</taxon>
        <taxon>Viridiplantae</taxon>
        <taxon>Streptophyta</taxon>
        <taxon>Embryophyta</taxon>
        <taxon>Tracheophyta</taxon>
        <taxon>Spermatophyta</taxon>
        <taxon>Magnoliopsida</taxon>
        <taxon>eudicotyledons</taxon>
        <taxon>Gunneridae</taxon>
        <taxon>Pentapetalae</taxon>
        <taxon>rosids</taxon>
        <taxon>fabids</taxon>
        <taxon>Malpighiales</taxon>
        <taxon>Linaceae</taxon>
        <taxon>Linum</taxon>
    </lineage>
</organism>
<evidence type="ECO:0000313" key="2">
    <source>
        <dbReference type="Proteomes" id="UP001497516"/>
    </source>
</evidence>
<evidence type="ECO:0000313" key="1">
    <source>
        <dbReference type="EMBL" id="CAL1371264.1"/>
    </source>
</evidence>
<proteinExistence type="predicted"/>
<keyword evidence="2" id="KW-1185">Reference proteome</keyword>
<reference evidence="1 2" key="1">
    <citation type="submission" date="2024-04" db="EMBL/GenBank/DDBJ databases">
        <authorList>
            <person name="Fracassetti M."/>
        </authorList>
    </citation>
    <scope>NUCLEOTIDE SEQUENCE [LARGE SCALE GENOMIC DNA]</scope>
</reference>
<dbReference type="EMBL" id="OZ034815">
    <property type="protein sequence ID" value="CAL1371264.1"/>
    <property type="molecule type" value="Genomic_DNA"/>
</dbReference>
<name>A0AAV2DBL0_9ROSI</name>
<sequence length="95" mass="10661">MFFKVRGVVGEPHHQPGHPPPPPQALCMLLSRRTTAAINHHHCPPGCGDVHWVQQRDSDSNSTRTKWKNLLVSFPPFEDEPGQIPASNFVFDAQE</sequence>
<dbReference type="AlphaFoldDB" id="A0AAV2DBL0"/>
<dbReference type="Proteomes" id="UP001497516">
    <property type="component" value="Chromosome 2"/>
</dbReference>